<feature type="transmembrane region" description="Helical" evidence="6">
    <location>
        <begin position="327"/>
        <end position="347"/>
    </location>
</feature>
<dbReference type="OrthoDB" id="1935484at2759"/>
<dbReference type="FunCoup" id="Q6BSA0">
    <property type="interactions" value="75"/>
</dbReference>
<dbReference type="KEGG" id="dha:DEHA2D10450g"/>
<protein>
    <submittedName>
        <fullName evidence="7">DEHA2D10450p</fullName>
    </submittedName>
</protein>
<evidence type="ECO:0000256" key="3">
    <source>
        <dbReference type="ARBA" id="ARBA00022692"/>
    </source>
</evidence>
<dbReference type="GO" id="GO:0016020">
    <property type="term" value="C:membrane"/>
    <property type="evidence" value="ECO:0007669"/>
    <property type="project" value="UniProtKB-SubCell"/>
</dbReference>
<evidence type="ECO:0000313" key="7">
    <source>
        <dbReference type="EMBL" id="CAG87074.2"/>
    </source>
</evidence>
<name>Q6BSA0_DEBHA</name>
<accession>Q6BSA0</accession>
<feature type="transmembrane region" description="Helical" evidence="6">
    <location>
        <begin position="488"/>
        <end position="508"/>
    </location>
</feature>
<evidence type="ECO:0000313" key="8">
    <source>
        <dbReference type="Proteomes" id="UP000000599"/>
    </source>
</evidence>
<dbReference type="AlphaFoldDB" id="Q6BSA0"/>
<dbReference type="Pfam" id="PF07690">
    <property type="entry name" value="MFS_1"/>
    <property type="match status" value="1"/>
</dbReference>
<feature type="transmembrane region" description="Helical" evidence="6">
    <location>
        <begin position="391"/>
        <end position="411"/>
    </location>
</feature>
<dbReference type="Proteomes" id="UP000000599">
    <property type="component" value="Chromosome D"/>
</dbReference>
<feature type="transmembrane region" description="Helical" evidence="6">
    <location>
        <begin position="417"/>
        <end position="441"/>
    </location>
</feature>
<keyword evidence="3 6" id="KW-0812">Transmembrane</keyword>
<keyword evidence="5 6" id="KW-0472">Membrane</keyword>
<proteinExistence type="predicted"/>
<dbReference type="VEuPathDB" id="FungiDB:DEHA2D10450g"/>
<dbReference type="HOGENOM" id="CLU_001265_2_2_1"/>
<feature type="transmembrane region" description="Helical" evidence="6">
    <location>
        <begin position="183"/>
        <end position="202"/>
    </location>
</feature>
<evidence type="ECO:0000256" key="1">
    <source>
        <dbReference type="ARBA" id="ARBA00004141"/>
    </source>
</evidence>
<keyword evidence="8" id="KW-1185">Reference proteome</keyword>
<dbReference type="RefSeq" id="XP_458920.2">
    <property type="nucleotide sequence ID" value="XM_458920.1"/>
</dbReference>
<dbReference type="InterPro" id="IPR036259">
    <property type="entry name" value="MFS_trans_sf"/>
</dbReference>
<dbReference type="GeneID" id="2900884"/>
<dbReference type="PANTHER" id="PTHR43791">
    <property type="entry name" value="PERMEASE-RELATED"/>
    <property type="match status" value="1"/>
</dbReference>
<feature type="transmembrane region" description="Helical" evidence="6">
    <location>
        <begin position="359"/>
        <end position="379"/>
    </location>
</feature>
<reference evidence="7 8" key="1">
    <citation type="journal article" date="2004" name="Nature">
        <title>Genome evolution in yeasts.</title>
        <authorList>
            <consortium name="Genolevures"/>
            <person name="Dujon B."/>
            <person name="Sherman D."/>
            <person name="Fischer G."/>
            <person name="Durrens P."/>
            <person name="Casaregola S."/>
            <person name="Lafontaine I."/>
            <person name="de Montigny J."/>
            <person name="Marck C."/>
            <person name="Neuveglise C."/>
            <person name="Talla E."/>
            <person name="Goffard N."/>
            <person name="Frangeul L."/>
            <person name="Aigle M."/>
            <person name="Anthouard V."/>
            <person name="Babour A."/>
            <person name="Barbe V."/>
            <person name="Barnay S."/>
            <person name="Blanchin S."/>
            <person name="Beckerich J.M."/>
            <person name="Beyne E."/>
            <person name="Bleykasten C."/>
            <person name="Boisrame A."/>
            <person name="Boyer J."/>
            <person name="Cattolico L."/>
            <person name="Confanioleri F."/>
            <person name="de Daruvar A."/>
            <person name="Despons L."/>
            <person name="Fabre E."/>
            <person name="Fairhead C."/>
            <person name="Ferry-Dumazet H."/>
            <person name="Groppi A."/>
            <person name="Hantraye F."/>
            <person name="Hennequin C."/>
            <person name="Jauniaux N."/>
            <person name="Joyet P."/>
            <person name="Kachouri R."/>
            <person name="Kerrest A."/>
            <person name="Koszul R."/>
            <person name="Lemaire M."/>
            <person name="Lesur I."/>
            <person name="Ma L."/>
            <person name="Muller H."/>
            <person name="Nicaud J.M."/>
            <person name="Nikolski M."/>
            <person name="Oztas S."/>
            <person name="Ozier-Kalogeropoulos O."/>
            <person name="Pellenz S."/>
            <person name="Potier S."/>
            <person name="Richard G.F."/>
            <person name="Straub M.L."/>
            <person name="Suleau A."/>
            <person name="Swennene D."/>
            <person name="Tekaia F."/>
            <person name="Wesolowski-Louvel M."/>
            <person name="Westhof E."/>
            <person name="Wirth B."/>
            <person name="Zeniou-Meyer M."/>
            <person name="Zivanovic I."/>
            <person name="Bolotin-Fukuhara M."/>
            <person name="Thierry A."/>
            <person name="Bouchier C."/>
            <person name="Caudron B."/>
            <person name="Scarpelli C."/>
            <person name="Gaillardin C."/>
            <person name="Weissenbach J."/>
            <person name="Wincker P."/>
            <person name="Souciet J.L."/>
        </authorList>
    </citation>
    <scope>NUCLEOTIDE SEQUENCE [LARGE SCALE GENOMIC DNA]</scope>
    <source>
        <strain evidence="8">ATCC 36239 / CBS 767 / BCRC 21394 / JCM 1990 / NBRC 0083 / IGC 2968</strain>
    </source>
</reference>
<evidence type="ECO:0000256" key="4">
    <source>
        <dbReference type="ARBA" id="ARBA00022989"/>
    </source>
</evidence>
<dbReference type="EMBL" id="CR382136">
    <property type="protein sequence ID" value="CAG87074.2"/>
    <property type="molecule type" value="Genomic_DNA"/>
</dbReference>
<dbReference type="SUPFAM" id="SSF103473">
    <property type="entry name" value="MFS general substrate transporter"/>
    <property type="match status" value="1"/>
</dbReference>
<organism evidence="7 8">
    <name type="scientific">Debaryomyces hansenii (strain ATCC 36239 / CBS 767 / BCRC 21394 / JCM 1990 / NBRC 0083 / IGC 2968)</name>
    <name type="common">Yeast</name>
    <name type="synonym">Torulaspora hansenii</name>
    <dbReference type="NCBI Taxonomy" id="284592"/>
    <lineage>
        <taxon>Eukaryota</taxon>
        <taxon>Fungi</taxon>
        <taxon>Dikarya</taxon>
        <taxon>Ascomycota</taxon>
        <taxon>Saccharomycotina</taxon>
        <taxon>Pichiomycetes</taxon>
        <taxon>Debaryomycetaceae</taxon>
        <taxon>Debaryomyces</taxon>
    </lineage>
</organism>
<gene>
    <name evidence="7" type="ordered locus">DEHA2D10450g</name>
</gene>
<evidence type="ECO:0000256" key="5">
    <source>
        <dbReference type="ARBA" id="ARBA00023136"/>
    </source>
</evidence>
<feature type="transmembrane region" description="Helical" evidence="6">
    <location>
        <begin position="214"/>
        <end position="234"/>
    </location>
</feature>
<feature type="transmembrane region" description="Helical" evidence="6">
    <location>
        <begin position="246"/>
        <end position="268"/>
    </location>
</feature>
<dbReference type="GO" id="GO:0022857">
    <property type="term" value="F:transmembrane transporter activity"/>
    <property type="evidence" value="ECO:0007669"/>
    <property type="project" value="InterPro"/>
</dbReference>
<keyword evidence="2" id="KW-0813">Transport</keyword>
<evidence type="ECO:0000256" key="2">
    <source>
        <dbReference type="ARBA" id="ARBA00022448"/>
    </source>
</evidence>
<keyword evidence="4 6" id="KW-1133">Transmembrane helix</keyword>
<comment type="subcellular location">
    <subcellularLocation>
        <location evidence="1">Membrane</location>
        <topology evidence="1">Multi-pass membrane protein</topology>
    </subcellularLocation>
</comment>
<evidence type="ECO:0000256" key="6">
    <source>
        <dbReference type="SAM" id="Phobius"/>
    </source>
</evidence>
<dbReference type="PANTHER" id="PTHR43791:SF29">
    <property type="entry name" value="MAJOR FACILITATOR SUPERFAMILY (MFS) PROFILE DOMAIN-CONTAINING PROTEIN"/>
    <property type="match status" value="1"/>
</dbReference>
<dbReference type="FunFam" id="1.20.1250.20:FF:000106">
    <property type="entry name" value="MFS transporter, putative"/>
    <property type="match status" value="1"/>
</dbReference>
<dbReference type="FunFam" id="1.20.1250.20:FF:000247">
    <property type="entry name" value="MFS general substrate transporter"/>
    <property type="match status" value="1"/>
</dbReference>
<dbReference type="eggNOG" id="KOG2533">
    <property type="taxonomic scope" value="Eukaryota"/>
</dbReference>
<dbReference type="InterPro" id="IPR011701">
    <property type="entry name" value="MFS"/>
</dbReference>
<sequence>MFGQKNAYNISYETVSELSLDLAYGSTDQNDILPRQGNPFADPKVAEYYKEIYERAGYECRSAYDPLFEWSNVEEEDIVRKLDYRVALTACILFAGLQIDRGNLGQAISDNMLDDLNLDTNNYNTGNTIFLVCFLLAELPSQLISKALGPDVFIPIQIIMWSIIAMSQGLLNGKISFYITRGLIGVLEGGFIADIVLWLTYFYKANELPIRLSWFWTTLSCVQIFTSILAFGILRMRGVFNLEGWRWLFILEGLCTFCIGLFSFYLMVPSATQTKNRFHPKGWFSEREVKIVVNRVLRDDPSKGDMHNRQGLDFRAVLDTLCDYDLWPIYVIGLLAYIPTGAVSPYLTLTLKQLGFSTFNVNLLTIPYNILHIIMLLSITWISEAINERTLICLVLPIWSVPLLALLRWWSGSMVNVWGTWLLCTLFLGGPYIHAICVSWVSRNSNSIRTRTIASALYNMSVQMGSIISYNIYRKDDAPFYHRGNQMLFKFAVSMFPILLLVKLYYVYRNKSRDIIWNAMSLEQQEDYISNTKDIGNKRLDFRFDH</sequence>
<feature type="transmembrane region" description="Helical" evidence="6">
    <location>
        <begin position="453"/>
        <end position="473"/>
    </location>
</feature>
<dbReference type="STRING" id="284592.Q6BSA0"/>
<dbReference type="InParanoid" id="Q6BSA0"/>
<dbReference type="Gene3D" id="1.20.1250.20">
    <property type="entry name" value="MFS general substrate transporter like domains"/>
    <property type="match status" value="2"/>
</dbReference>
<dbReference type="OMA" id="CTWACIM"/>